<evidence type="ECO:0000313" key="1">
    <source>
        <dbReference type="EMBL" id="EFS91442.1"/>
    </source>
</evidence>
<keyword evidence="2" id="KW-1185">Reference proteome</keyword>
<accession>A0ABN0C2S8</accession>
<organism evidence="1 2">
    <name type="scientific">Cutibacterium modestum HL044PA1</name>
    <dbReference type="NCBI Taxonomy" id="765109"/>
    <lineage>
        <taxon>Bacteria</taxon>
        <taxon>Bacillati</taxon>
        <taxon>Actinomycetota</taxon>
        <taxon>Actinomycetes</taxon>
        <taxon>Propionibacteriales</taxon>
        <taxon>Propionibacteriaceae</taxon>
        <taxon>Cutibacterium</taxon>
        <taxon>Cutibacterium modestum</taxon>
    </lineage>
</organism>
<gene>
    <name evidence="1" type="ORF">HMPREF9607_02347</name>
</gene>
<name>A0ABN0C2S8_9ACTN</name>
<proteinExistence type="predicted"/>
<protein>
    <submittedName>
        <fullName evidence="1">Uncharacterized protein</fullName>
    </submittedName>
</protein>
<reference evidence="1" key="1">
    <citation type="submission" date="2010-08" db="EMBL/GenBank/DDBJ databases">
        <authorList>
            <person name="Weinstock G."/>
            <person name="Sodergren E."/>
            <person name="Clifton S."/>
            <person name="Fulton L."/>
            <person name="Fulton B."/>
            <person name="Courtney L."/>
            <person name="Fronick C."/>
            <person name="Harrison M."/>
            <person name="Strong C."/>
            <person name="Farmer C."/>
            <person name="Delahaunty K."/>
            <person name="Markovic C."/>
            <person name="Hall O."/>
            <person name="Minx P."/>
            <person name="Tomlinson C."/>
            <person name="Mitreva M."/>
            <person name="Hou S."/>
            <person name="Chen J."/>
            <person name="Wollam A."/>
            <person name="Pepin K.H."/>
            <person name="Johnson M."/>
            <person name="Bhonagiri V."/>
            <person name="Zhang X."/>
            <person name="Suruliraj S."/>
            <person name="Warren W."/>
            <person name="Chinwalla A."/>
            <person name="Mardis E.R."/>
            <person name="Wilson R.K."/>
        </authorList>
    </citation>
    <scope>NUCLEOTIDE SEQUENCE [LARGE SCALE GENOMIC DNA]</scope>
    <source>
        <strain evidence="1">HL044PA1</strain>
    </source>
</reference>
<sequence length="80" mass="9047">MVDICRVTVTWANSARLRRAGVTKTPTDIKGWMANVERAKVRVSPPRCQSVVSGPRPSSLSLLWLLIWVLTKQRACHHRP</sequence>
<dbReference type="EMBL" id="ADZU01000040">
    <property type="protein sequence ID" value="EFS91442.1"/>
    <property type="molecule type" value="Genomic_DNA"/>
</dbReference>
<evidence type="ECO:0000313" key="2">
    <source>
        <dbReference type="Proteomes" id="UP000003179"/>
    </source>
</evidence>
<comment type="caution">
    <text evidence="1">The sequence shown here is derived from an EMBL/GenBank/DDBJ whole genome shotgun (WGS) entry which is preliminary data.</text>
</comment>
<dbReference type="Proteomes" id="UP000003179">
    <property type="component" value="Unassembled WGS sequence"/>
</dbReference>